<protein>
    <recommendedName>
        <fullName evidence="4">Altered inheritance of mitochondria protein 11</fullName>
    </recommendedName>
</protein>
<dbReference type="GO" id="GO:0005739">
    <property type="term" value="C:mitochondrion"/>
    <property type="evidence" value="ECO:0007669"/>
    <property type="project" value="TreeGrafter"/>
</dbReference>
<dbReference type="PANTHER" id="PTHR39136">
    <property type="entry name" value="ALTERED INHERITANCE OF MITOCHONDRIA PROTEIN 11"/>
    <property type="match status" value="1"/>
</dbReference>
<feature type="transmembrane region" description="Helical" evidence="4">
    <location>
        <begin position="71"/>
        <end position="92"/>
    </location>
</feature>
<evidence type="ECO:0000313" key="6">
    <source>
        <dbReference type="EMBL" id="KAK4130129.1"/>
    </source>
</evidence>
<reference evidence="6" key="1">
    <citation type="journal article" date="2023" name="Mol. Phylogenet. Evol.">
        <title>Genome-scale phylogeny and comparative genomics of the fungal order Sordariales.</title>
        <authorList>
            <person name="Hensen N."/>
            <person name="Bonometti L."/>
            <person name="Westerberg I."/>
            <person name="Brannstrom I.O."/>
            <person name="Guillou S."/>
            <person name="Cros-Aarteil S."/>
            <person name="Calhoun S."/>
            <person name="Haridas S."/>
            <person name="Kuo A."/>
            <person name="Mondo S."/>
            <person name="Pangilinan J."/>
            <person name="Riley R."/>
            <person name="LaButti K."/>
            <person name="Andreopoulos B."/>
            <person name="Lipzen A."/>
            <person name="Chen C."/>
            <person name="Yan M."/>
            <person name="Daum C."/>
            <person name="Ng V."/>
            <person name="Clum A."/>
            <person name="Steindorff A."/>
            <person name="Ohm R.A."/>
            <person name="Martin F."/>
            <person name="Silar P."/>
            <person name="Natvig D.O."/>
            <person name="Lalanne C."/>
            <person name="Gautier V."/>
            <person name="Ament-Velasquez S.L."/>
            <person name="Kruys A."/>
            <person name="Hutchinson M.I."/>
            <person name="Powell A.J."/>
            <person name="Barry K."/>
            <person name="Miller A.N."/>
            <person name="Grigoriev I.V."/>
            <person name="Debuchy R."/>
            <person name="Gladieux P."/>
            <person name="Hiltunen Thoren M."/>
            <person name="Johannesson H."/>
        </authorList>
    </citation>
    <scope>NUCLEOTIDE SEQUENCE</scope>
    <source>
        <strain evidence="6">CBS 123565</strain>
    </source>
</reference>
<dbReference type="EMBL" id="MU853442">
    <property type="protein sequence ID" value="KAK4130129.1"/>
    <property type="molecule type" value="Genomic_DNA"/>
</dbReference>
<feature type="compositionally biased region" description="Low complexity" evidence="5">
    <location>
        <begin position="28"/>
        <end position="41"/>
    </location>
</feature>
<keyword evidence="7" id="KW-1185">Reference proteome</keyword>
<evidence type="ECO:0000256" key="5">
    <source>
        <dbReference type="SAM" id="MobiDB-lite"/>
    </source>
</evidence>
<gene>
    <name evidence="4" type="primary">AIM11</name>
    <name evidence="6" type="ORF">BT67DRAFT_241996</name>
</gene>
<dbReference type="Proteomes" id="UP001304895">
    <property type="component" value="Unassembled WGS sequence"/>
</dbReference>
<name>A0AAN6UC99_9PEZI</name>
<feature type="region of interest" description="Disordered" evidence="5">
    <location>
        <begin position="198"/>
        <end position="229"/>
    </location>
</feature>
<evidence type="ECO:0000256" key="4">
    <source>
        <dbReference type="RuleBase" id="RU367098"/>
    </source>
</evidence>
<reference evidence="6" key="2">
    <citation type="submission" date="2023-05" db="EMBL/GenBank/DDBJ databases">
        <authorList>
            <consortium name="Lawrence Berkeley National Laboratory"/>
            <person name="Steindorff A."/>
            <person name="Hensen N."/>
            <person name="Bonometti L."/>
            <person name="Westerberg I."/>
            <person name="Brannstrom I.O."/>
            <person name="Guillou S."/>
            <person name="Cros-Aarteil S."/>
            <person name="Calhoun S."/>
            <person name="Haridas S."/>
            <person name="Kuo A."/>
            <person name="Mondo S."/>
            <person name="Pangilinan J."/>
            <person name="Riley R."/>
            <person name="Labutti K."/>
            <person name="Andreopoulos B."/>
            <person name="Lipzen A."/>
            <person name="Chen C."/>
            <person name="Yanf M."/>
            <person name="Daum C."/>
            <person name="Ng V."/>
            <person name="Clum A."/>
            <person name="Ohm R."/>
            <person name="Martin F."/>
            <person name="Silar P."/>
            <person name="Natvig D."/>
            <person name="Lalanne C."/>
            <person name="Gautier V."/>
            <person name="Ament-Velasquez S.L."/>
            <person name="Kruys A."/>
            <person name="Hutchinson M.I."/>
            <person name="Powell A.J."/>
            <person name="Barry K."/>
            <person name="Miller A.N."/>
            <person name="Grigoriev I.V."/>
            <person name="Debuchy R."/>
            <person name="Gladieux P."/>
            <person name="Thoren M.H."/>
            <person name="Johannesson H."/>
        </authorList>
    </citation>
    <scope>NUCLEOTIDE SEQUENCE</scope>
    <source>
        <strain evidence="6">CBS 123565</strain>
    </source>
</reference>
<dbReference type="AlphaFoldDB" id="A0AAN6UC99"/>
<proteinExistence type="inferred from homology"/>
<dbReference type="InterPro" id="IPR038814">
    <property type="entry name" value="AIM11"/>
</dbReference>
<evidence type="ECO:0000256" key="1">
    <source>
        <dbReference type="ARBA" id="ARBA00022692"/>
    </source>
</evidence>
<evidence type="ECO:0000313" key="7">
    <source>
        <dbReference type="Proteomes" id="UP001304895"/>
    </source>
</evidence>
<comment type="caution">
    <text evidence="6">The sequence shown here is derived from an EMBL/GenBank/DDBJ whole genome shotgun (WGS) entry which is preliminary data.</text>
</comment>
<dbReference type="GO" id="GO:0016020">
    <property type="term" value="C:membrane"/>
    <property type="evidence" value="ECO:0007669"/>
    <property type="project" value="UniProtKB-SubCell"/>
</dbReference>
<feature type="region of interest" description="Disordered" evidence="5">
    <location>
        <begin position="18"/>
        <end position="51"/>
    </location>
</feature>
<comment type="similarity">
    <text evidence="4">Belongs to the AIM11 family.</text>
</comment>
<evidence type="ECO:0000256" key="2">
    <source>
        <dbReference type="ARBA" id="ARBA00022989"/>
    </source>
</evidence>
<sequence length="229" mass="24456">MPILASLFSSLFSSKLKPANENKSSHEPNPTAPTSATQTAAHKAPKPAVHVPLQPRAQYPPVFARRSLKQLGLLFGGAGFLCLSILITRRAIHRHRLKSRLKFYQHNDWKGVTEGGGPKGRDPMVAVEALGMATLNTVSAFIMTAGGVSWAFDISSVADLRAMSQRSIMKSATGITDEEGEQAVVEWMAKTLGLDLEEALASEAGKPAPETSEPAPETTKPASDEASNP</sequence>
<evidence type="ECO:0000256" key="3">
    <source>
        <dbReference type="ARBA" id="ARBA00023136"/>
    </source>
</evidence>
<organism evidence="6 7">
    <name type="scientific">Trichocladium antarcticum</name>
    <dbReference type="NCBI Taxonomy" id="1450529"/>
    <lineage>
        <taxon>Eukaryota</taxon>
        <taxon>Fungi</taxon>
        <taxon>Dikarya</taxon>
        <taxon>Ascomycota</taxon>
        <taxon>Pezizomycotina</taxon>
        <taxon>Sordariomycetes</taxon>
        <taxon>Sordariomycetidae</taxon>
        <taxon>Sordariales</taxon>
        <taxon>Chaetomiaceae</taxon>
        <taxon>Trichocladium</taxon>
    </lineage>
</organism>
<feature type="compositionally biased region" description="Low complexity" evidence="5">
    <location>
        <begin position="206"/>
        <end position="221"/>
    </location>
</feature>
<dbReference type="PANTHER" id="PTHR39136:SF1">
    <property type="entry name" value="ALTERED INHERITANCE OF MITOCHONDRIA PROTEIN 11"/>
    <property type="match status" value="1"/>
</dbReference>
<keyword evidence="2 4" id="KW-1133">Transmembrane helix</keyword>
<keyword evidence="3 4" id="KW-0472">Membrane</keyword>
<comment type="subcellular location">
    <subcellularLocation>
        <location evidence="4">Membrane</location>
        <topology evidence="4">Multi-pass membrane protein</topology>
    </subcellularLocation>
</comment>
<accession>A0AAN6UC99</accession>
<keyword evidence="1 4" id="KW-0812">Transmembrane</keyword>